<evidence type="ECO:0000256" key="4">
    <source>
        <dbReference type="ARBA" id="ARBA00022833"/>
    </source>
</evidence>
<dbReference type="PANTHER" id="PTHR38461">
    <property type="entry name" value="4-DEOXY-L-THREO-5-HEXOSULOSE-URONATE KETOL-ISOMERASE"/>
    <property type="match status" value="1"/>
</dbReference>
<comment type="pathway">
    <text evidence="6">Glycan metabolism; pectin degradation; 2-dehydro-3-deoxy-D-gluconate from pectin: step 4/5.</text>
</comment>
<dbReference type="PANTHER" id="PTHR38461:SF1">
    <property type="entry name" value="4-DEOXY-L-THREO-5-HEXOSULOSE-URONATE KETOL-ISOMERASE"/>
    <property type="match status" value="1"/>
</dbReference>
<dbReference type="InterPro" id="IPR011051">
    <property type="entry name" value="RmlC_Cupin_sf"/>
</dbReference>
<accession>A0AAT9FM44</accession>
<dbReference type="InterPro" id="IPR007045">
    <property type="entry name" value="KduI"/>
</dbReference>
<evidence type="ECO:0000313" key="7">
    <source>
        <dbReference type="EMBL" id="BDS07023.1"/>
    </source>
</evidence>
<dbReference type="Gene3D" id="2.60.120.10">
    <property type="entry name" value="Jelly Rolls"/>
    <property type="match status" value="1"/>
</dbReference>
<dbReference type="AlphaFoldDB" id="A0AAT9FM44"/>
<dbReference type="SUPFAM" id="SSF51182">
    <property type="entry name" value="RmlC-like cupins"/>
    <property type="match status" value="1"/>
</dbReference>
<dbReference type="GO" id="GO:0019698">
    <property type="term" value="P:D-galacturonate catabolic process"/>
    <property type="evidence" value="ECO:0007669"/>
    <property type="project" value="TreeGrafter"/>
</dbReference>
<dbReference type="GO" id="GO:0008270">
    <property type="term" value="F:zinc ion binding"/>
    <property type="evidence" value="ECO:0007669"/>
    <property type="project" value="UniProtKB-UniRule"/>
</dbReference>
<sequence length="276" mass="30687">MNSHRTADDISYKSLDTTGLRERFLLQDLFTEGQLQMTYTDLDRAIVGSAVPTVEPLVLAAADALRADYFCERRELGVINIGSAGSVTVDGTGYDLASRECLYIGRGSKKIIFASAAAGDPAQFYLLSYPAHTDYPTTHAKIEDANKLELGSKEEANERHLYQYIHPAGIQSCQLVMGFTELITGSIWNTMPPHTHDRRSEVYIYFDVDTDHRIAHFMGHPDETRVLWMSEKDVALSPSWSIHCGAGTGKYSFIWGMGGENQAFDDMDGFPLSTLK</sequence>
<keyword evidence="4 6" id="KW-0862">Zinc</keyword>
<name>A0AAT9FM44_9BACT</name>
<dbReference type="GO" id="GO:0045490">
    <property type="term" value="P:pectin catabolic process"/>
    <property type="evidence" value="ECO:0007669"/>
    <property type="project" value="UniProtKB-UniRule"/>
</dbReference>
<comment type="cofactor">
    <cofactor evidence="6">
        <name>Zn(2+)</name>
        <dbReference type="ChEBI" id="CHEBI:29105"/>
    </cofactor>
    <text evidence="6">Binds 1 zinc ion per subunit.</text>
</comment>
<feature type="binding site" evidence="6">
    <location>
        <position position="243"/>
    </location>
    <ligand>
        <name>Zn(2+)</name>
        <dbReference type="ChEBI" id="CHEBI:29105"/>
    </ligand>
</feature>
<dbReference type="InterPro" id="IPR021120">
    <property type="entry name" value="KduI/IolB_isomerase"/>
</dbReference>
<feature type="binding site" evidence="6">
    <location>
        <position position="196"/>
    </location>
    <ligand>
        <name>Zn(2+)</name>
        <dbReference type="ChEBI" id="CHEBI:29105"/>
    </ligand>
</feature>
<keyword evidence="5 6" id="KW-0413">Isomerase</keyword>
<reference evidence="7" key="1">
    <citation type="submission" date="2024-07" db="EMBL/GenBank/DDBJ databases">
        <title>Complete genome sequence of Verrucomicrobiaceae bacterium NT6N.</title>
        <authorList>
            <person name="Huang C."/>
            <person name="Takami H."/>
            <person name="Hamasaki K."/>
        </authorList>
    </citation>
    <scope>NUCLEOTIDE SEQUENCE</scope>
    <source>
        <strain evidence="7">NT6N</strain>
    </source>
</reference>
<dbReference type="GO" id="GO:0008697">
    <property type="term" value="F:4-deoxy-L-threo-5-hexosulose-uronate ketol-isomerase activity"/>
    <property type="evidence" value="ECO:0007669"/>
    <property type="project" value="UniProtKB-UniRule"/>
</dbReference>
<dbReference type="KEGG" id="osu:NT6N_20630"/>
<dbReference type="CDD" id="cd20491">
    <property type="entry name" value="cupin_KduI_C"/>
    <property type="match status" value="1"/>
</dbReference>
<evidence type="ECO:0000256" key="1">
    <source>
        <dbReference type="ARBA" id="ARBA00000552"/>
    </source>
</evidence>
<evidence type="ECO:0000256" key="6">
    <source>
        <dbReference type="HAMAP-Rule" id="MF_00687"/>
    </source>
</evidence>
<evidence type="ECO:0000256" key="3">
    <source>
        <dbReference type="ARBA" id="ARBA00022723"/>
    </source>
</evidence>
<comment type="catalytic activity">
    <reaction evidence="1 6">
        <text>5-dehydro-4-deoxy-D-glucuronate = 3-deoxy-D-glycero-2,5-hexodiulosonate</text>
        <dbReference type="Rhea" id="RHEA:23896"/>
        <dbReference type="ChEBI" id="CHEBI:17117"/>
        <dbReference type="ChEBI" id="CHEBI:29071"/>
        <dbReference type="EC" id="5.3.1.17"/>
    </reaction>
</comment>
<keyword evidence="3 6" id="KW-0479">Metal-binding</keyword>
<gene>
    <name evidence="6 7" type="primary">kduI</name>
    <name evidence="7" type="ORF">NT6N_20630</name>
</gene>
<dbReference type="EC" id="5.3.1.17" evidence="6"/>
<comment type="function">
    <text evidence="6">Catalyzes the isomerization of 5-dehydro-4-deoxy-D-glucuronate to 3-deoxy-D-glycero-2,5-hexodiulosonate.</text>
</comment>
<feature type="binding site" evidence="6">
    <location>
        <position position="201"/>
    </location>
    <ligand>
        <name>Zn(2+)</name>
        <dbReference type="ChEBI" id="CHEBI:29105"/>
    </ligand>
</feature>
<dbReference type="EMBL" id="AP026866">
    <property type="protein sequence ID" value="BDS07023.1"/>
    <property type="molecule type" value="Genomic_DNA"/>
</dbReference>
<dbReference type="HAMAP" id="MF_00687">
    <property type="entry name" value="KduI"/>
    <property type="match status" value="1"/>
</dbReference>
<dbReference type="NCBIfam" id="NF002091">
    <property type="entry name" value="PRK00924.1"/>
    <property type="match status" value="1"/>
</dbReference>
<evidence type="ECO:0000256" key="5">
    <source>
        <dbReference type="ARBA" id="ARBA00023235"/>
    </source>
</evidence>
<evidence type="ECO:0000256" key="2">
    <source>
        <dbReference type="ARBA" id="ARBA00008086"/>
    </source>
</evidence>
<dbReference type="PIRSF" id="PIRSF006625">
    <property type="entry name" value="KduI"/>
    <property type="match status" value="1"/>
</dbReference>
<dbReference type="GO" id="GO:0042840">
    <property type="term" value="P:D-glucuronate catabolic process"/>
    <property type="evidence" value="ECO:0007669"/>
    <property type="project" value="TreeGrafter"/>
</dbReference>
<dbReference type="Gene3D" id="2.60.120.520">
    <property type="entry name" value="pectin degrading enzyme 5-keto 4- deoxyuronate isomerase, domain 1"/>
    <property type="match status" value="1"/>
</dbReference>
<organism evidence="7">
    <name type="scientific">Oceaniferula spumae</name>
    <dbReference type="NCBI Taxonomy" id="2979115"/>
    <lineage>
        <taxon>Bacteria</taxon>
        <taxon>Pseudomonadati</taxon>
        <taxon>Verrucomicrobiota</taxon>
        <taxon>Verrucomicrobiia</taxon>
        <taxon>Verrucomicrobiales</taxon>
        <taxon>Verrucomicrobiaceae</taxon>
        <taxon>Oceaniferula</taxon>
    </lineage>
</organism>
<dbReference type="CDD" id="cd20294">
    <property type="entry name" value="cupin_KduI_N"/>
    <property type="match status" value="1"/>
</dbReference>
<feature type="binding site" evidence="6">
    <location>
        <position position="194"/>
    </location>
    <ligand>
        <name>Zn(2+)</name>
        <dbReference type="ChEBI" id="CHEBI:29105"/>
    </ligand>
</feature>
<proteinExistence type="inferred from homology"/>
<comment type="similarity">
    <text evidence="2 6">Belongs to the KduI family.</text>
</comment>
<dbReference type="InterPro" id="IPR014710">
    <property type="entry name" value="RmlC-like_jellyroll"/>
</dbReference>
<dbReference type="InterPro" id="IPR027449">
    <property type="entry name" value="KduI_N"/>
</dbReference>
<dbReference type="Pfam" id="PF04962">
    <property type="entry name" value="KduI"/>
    <property type="match status" value="1"/>
</dbReference>
<protein>
    <recommendedName>
        <fullName evidence="6">4-deoxy-L-threo-5-hexosulose-uronate ketol-isomerase</fullName>
        <ecNumber evidence="6">5.3.1.17</ecNumber>
    </recommendedName>
    <alternativeName>
        <fullName evidence="6">5-keto-4-deoxyuronate isomerase</fullName>
    </alternativeName>
    <alternativeName>
        <fullName evidence="6">DKI isomerase</fullName>
    </alternativeName>
</protein>